<dbReference type="SMART" id="SM00052">
    <property type="entry name" value="EAL"/>
    <property type="match status" value="1"/>
</dbReference>
<evidence type="ECO:0000259" key="1">
    <source>
        <dbReference type="PROSITE" id="PS50883"/>
    </source>
</evidence>
<dbReference type="InterPro" id="IPR003018">
    <property type="entry name" value="GAF"/>
</dbReference>
<dbReference type="InterPro" id="IPR000160">
    <property type="entry name" value="GGDEF_dom"/>
</dbReference>
<dbReference type="PROSITE" id="PS50883">
    <property type="entry name" value="EAL"/>
    <property type="match status" value="1"/>
</dbReference>
<dbReference type="Pfam" id="PF00990">
    <property type="entry name" value="GGDEF"/>
    <property type="match status" value="1"/>
</dbReference>
<dbReference type="InterPro" id="IPR035919">
    <property type="entry name" value="EAL_sf"/>
</dbReference>
<dbReference type="RefSeq" id="WP_330127089.1">
    <property type="nucleotide sequence ID" value="NZ_JAUHLI010000001.1"/>
</dbReference>
<feature type="domain" description="GGDEF" evidence="2">
    <location>
        <begin position="216"/>
        <end position="354"/>
    </location>
</feature>
<dbReference type="EMBL" id="JAUHLI010000001">
    <property type="protein sequence ID" value="MEE1999929.1"/>
    <property type="molecule type" value="Genomic_DNA"/>
</dbReference>
<dbReference type="Gene3D" id="3.30.70.270">
    <property type="match status" value="1"/>
</dbReference>
<organism evidence="3 4">
    <name type="scientific">Alkalimonas cellulosilytica</name>
    <dbReference type="NCBI Taxonomy" id="3058395"/>
    <lineage>
        <taxon>Bacteria</taxon>
        <taxon>Pseudomonadati</taxon>
        <taxon>Pseudomonadota</taxon>
        <taxon>Gammaproteobacteria</taxon>
        <taxon>Alkalimonas</taxon>
    </lineage>
</organism>
<dbReference type="InterPro" id="IPR029787">
    <property type="entry name" value="Nucleotide_cyclase"/>
</dbReference>
<dbReference type="Pfam" id="PF01590">
    <property type="entry name" value="GAF"/>
    <property type="match status" value="1"/>
</dbReference>
<dbReference type="SMART" id="SM00267">
    <property type="entry name" value="GGDEF"/>
    <property type="match status" value="1"/>
</dbReference>
<dbReference type="InterPro" id="IPR043128">
    <property type="entry name" value="Rev_trsase/Diguanyl_cyclase"/>
</dbReference>
<dbReference type="PANTHER" id="PTHR44757">
    <property type="entry name" value="DIGUANYLATE CYCLASE DGCP"/>
    <property type="match status" value="1"/>
</dbReference>
<dbReference type="InterPro" id="IPR029016">
    <property type="entry name" value="GAF-like_dom_sf"/>
</dbReference>
<dbReference type="Pfam" id="PF00563">
    <property type="entry name" value="EAL"/>
    <property type="match status" value="1"/>
</dbReference>
<dbReference type="NCBIfam" id="TIGR00254">
    <property type="entry name" value="GGDEF"/>
    <property type="match status" value="1"/>
</dbReference>
<reference evidence="3 4" key="1">
    <citation type="submission" date="2023-07" db="EMBL/GenBank/DDBJ databases">
        <title>Alkalimonas sp., MEB108 novel, alkaliphilic bacterium isolated from Lonar Lake, India.</title>
        <authorList>
            <person name="Joshi A."/>
            <person name="Thite S."/>
        </authorList>
    </citation>
    <scope>NUCLEOTIDE SEQUENCE [LARGE SCALE GENOMIC DNA]</scope>
    <source>
        <strain evidence="3 4">MEB108</strain>
    </source>
</reference>
<dbReference type="CDD" id="cd01948">
    <property type="entry name" value="EAL"/>
    <property type="match status" value="1"/>
</dbReference>
<name>A0ABU7J0I7_9GAMM</name>
<evidence type="ECO:0000259" key="2">
    <source>
        <dbReference type="PROSITE" id="PS50887"/>
    </source>
</evidence>
<dbReference type="Gene3D" id="3.20.20.450">
    <property type="entry name" value="EAL domain"/>
    <property type="match status" value="1"/>
</dbReference>
<dbReference type="InterPro" id="IPR001633">
    <property type="entry name" value="EAL_dom"/>
</dbReference>
<dbReference type="Gene3D" id="3.30.450.40">
    <property type="match status" value="1"/>
</dbReference>
<protein>
    <submittedName>
        <fullName evidence="3">GGDEF domain-containing protein</fullName>
    </submittedName>
</protein>
<dbReference type="PROSITE" id="PS50887">
    <property type="entry name" value="GGDEF"/>
    <property type="match status" value="1"/>
</dbReference>
<dbReference type="PANTHER" id="PTHR44757:SF2">
    <property type="entry name" value="BIOFILM ARCHITECTURE MAINTENANCE PROTEIN MBAA"/>
    <property type="match status" value="1"/>
</dbReference>
<dbReference type="CDD" id="cd01949">
    <property type="entry name" value="GGDEF"/>
    <property type="match status" value="1"/>
</dbReference>
<evidence type="ECO:0000313" key="3">
    <source>
        <dbReference type="EMBL" id="MEE1999929.1"/>
    </source>
</evidence>
<evidence type="ECO:0000313" key="4">
    <source>
        <dbReference type="Proteomes" id="UP001336314"/>
    </source>
</evidence>
<dbReference type="SUPFAM" id="SSF55781">
    <property type="entry name" value="GAF domain-like"/>
    <property type="match status" value="1"/>
</dbReference>
<dbReference type="InterPro" id="IPR052155">
    <property type="entry name" value="Biofilm_reg_signaling"/>
</dbReference>
<proteinExistence type="predicted"/>
<accession>A0ABU7J0I7</accession>
<sequence>MRSAANPSNKALFQLVASLSASLTGASTARMDQAIEQALAAIGDFFAADRSYLFAFDPDYRLAKNTHEWCAAGVSSQKALLQQLDTQVFASWMKPLQQGETIAISDVHRMPEHSAERLLLEAQHIRSVIMLPLLSAGQLLGMIGLDIVRSQSNWPDETIAALELIAGNIAGGIMRQQMETKAERLAFYDELTSLPNRRLLLELIQQSLANSARSGRFGALLLVDLDHFKSLNESHGHQLGDQYLQLVAQIIRHNLRDSDVMARTGGDEFAVVVSDLGTTSQDAAMHARKLADQILSSINCPIPLNEHRYQASVSIGISLFHGEQSSVDELLKQVEMAMYRAKAAGRNSVEFFDSRMQTLAKQRSQLAQDLHQAIRQQQFHLLYQPIVKEQKLCGVEALIRWQHPVQGFISPGVFIPFAEQSGLIIPIGDWVLKQACTQLVQWQNDQHMRQLSCSVNISALQFAQDNFVEKVMQCMLETGVNPERLKLELTEGMLIDDVETIRAKMGKLQTLGVTFSLDDFGTGYSSLSYLHRFPLSQLKIDQQFVRNLDTNPHNKAITRAILALAASLELEVVAEGVETQAELTQLKALGCELFQGFLFSKPLSPEAIVGLEPQSLPPRKD</sequence>
<dbReference type="SUPFAM" id="SSF141868">
    <property type="entry name" value="EAL domain-like"/>
    <property type="match status" value="1"/>
</dbReference>
<gene>
    <name evidence="3" type="ORF">QWY20_00540</name>
</gene>
<comment type="caution">
    <text evidence="3">The sequence shown here is derived from an EMBL/GenBank/DDBJ whole genome shotgun (WGS) entry which is preliminary data.</text>
</comment>
<dbReference type="Proteomes" id="UP001336314">
    <property type="component" value="Unassembled WGS sequence"/>
</dbReference>
<feature type="domain" description="EAL" evidence="1">
    <location>
        <begin position="363"/>
        <end position="616"/>
    </location>
</feature>
<keyword evidence="4" id="KW-1185">Reference proteome</keyword>
<dbReference type="SUPFAM" id="SSF55073">
    <property type="entry name" value="Nucleotide cyclase"/>
    <property type="match status" value="1"/>
</dbReference>
<dbReference type="SMART" id="SM00065">
    <property type="entry name" value="GAF"/>
    <property type="match status" value="1"/>
</dbReference>